<evidence type="ECO:0000256" key="5">
    <source>
        <dbReference type="ARBA" id="ARBA00022658"/>
    </source>
</evidence>
<dbReference type="InterPro" id="IPR035899">
    <property type="entry name" value="DBL_dom_sf"/>
</dbReference>
<proteinExistence type="predicted"/>
<evidence type="ECO:0000256" key="12">
    <source>
        <dbReference type="ARBA" id="ARBA00083676"/>
    </source>
</evidence>
<gene>
    <name evidence="16" type="primary">ARHGEF25</name>
</gene>
<evidence type="ECO:0000256" key="11">
    <source>
        <dbReference type="ARBA" id="ARBA00083464"/>
    </source>
</evidence>
<dbReference type="SUPFAM" id="SSF50729">
    <property type="entry name" value="PH domain-like"/>
    <property type="match status" value="1"/>
</dbReference>
<evidence type="ECO:0000256" key="3">
    <source>
        <dbReference type="ARBA" id="ARBA00022475"/>
    </source>
</evidence>
<protein>
    <recommendedName>
        <fullName evidence="8">Rho guanine nucleotide exchange factor 25</fullName>
    </recommendedName>
    <alternativeName>
        <fullName evidence="11">Guanine nucleotide exchange factor GEFT</fullName>
    </alternativeName>
    <alternativeName>
        <fullName evidence="9">Rac/Cdc42/Rho exchange factor GEFT</fullName>
    </alternativeName>
    <alternativeName>
        <fullName evidence="12">RhoA/Rac/Cdc42 guanine nucleotide exchange factor GEFT</fullName>
    </alternativeName>
    <alternativeName>
        <fullName evidence="10">p63RhoGEF</fullName>
    </alternativeName>
</protein>
<feature type="region of interest" description="Disordered" evidence="13">
    <location>
        <begin position="579"/>
        <end position="618"/>
    </location>
</feature>
<dbReference type="GO" id="GO:0030017">
    <property type="term" value="C:sarcomere"/>
    <property type="evidence" value="ECO:0007669"/>
    <property type="project" value="UniProtKB-SubCell"/>
</dbReference>
<dbReference type="Pfam" id="PF22697">
    <property type="entry name" value="SOS1_NGEF_PH"/>
    <property type="match status" value="1"/>
</dbReference>
<evidence type="ECO:0000256" key="9">
    <source>
        <dbReference type="ARBA" id="ARBA00077192"/>
    </source>
</evidence>
<dbReference type="InterPro" id="IPR000219">
    <property type="entry name" value="DH_dom"/>
</dbReference>
<organism evidence="15 16">
    <name type="scientific">Tursiops truncatus</name>
    <name type="common">Atlantic bottle-nosed dolphin</name>
    <name type="synonym">Delphinus truncatus</name>
    <dbReference type="NCBI Taxonomy" id="9739"/>
    <lineage>
        <taxon>Eukaryota</taxon>
        <taxon>Metazoa</taxon>
        <taxon>Chordata</taxon>
        <taxon>Craniata</taxon>
        <taxon>Vertebrata</taxon>
        <taxon>Euteleostomi</taxon>
        <taxon>Mammalia</taxon>
        <taxon>Eutheria</taxon>
        <taxon>Laurasiatheria</taxon>
        <taxon>Artiodactyla</taxon>
        <taxon>Whippomorpha</taxon>
        <taxon>Cetacea</taxon>
        <taxon>Odontoceti</taxon>
        <taxon>Delphinidae</taxon>
        <taxon>Tursiops</taxon>
    </lineage>
</organism>
<evidence type="ECO:0000256" key="2">
    <source>
        <dbReference type="ARBA" id="ARBA00004236"/>
    </source>
</evidence>
<dbReference type="GeneID" id="101320300"/>
<feature type="domain" description="DH" evidence="14">
    <location>
        <begin position="198"/>
        <end position="374"/>
    </location>
</feature>
<feature type="region of interest" description="Disordered" evidence="13">
    <location>
        <begin position="25"/>
        <end position="118"/>
    </location>
</feature>
<evidence type="ECO:0000256" key="10">
    <source>
        <dbReference type="ARBA" id="ARBA00083108"/>
    </source>
</evidence>
<keyword evidence="4" id="KW-0963">Cytoplasm</keyword>
<dbReference type="GO" id="GO:0005886">
    <property type="term" value="C:plasma membrane"/>
    <property type="evidence" value="ECO:0007669"/>
    <property type="project" value="UniProtKB-SubCell"/>
</dbReference>
<dbReference type="InterPro" id="IPR055251">
    <property type="entry name" value="SOS1_NGEF_PH"/>
</dbReference>
<keyword evidence="3" id="KW-1003">Cell membrane</keyword>
<comment type="subcellular location">
    <subcellularLocation>
        <location evidence="2">Cell membrane</location>
    </subcellularLocation>
    <subcellularLocation>
        <location evidence="1">Cytoplasm</location>
        <location evidence="1">Myofibril</location>
        <location evidence="1">Sarcomere</location>
    </subcellularLocation>
</comment>
<evidence type="ECO:0000256" key="7">
    <source>
        <dbReference type="ARBA" id="ARBA00054609"/>
    </source>
</evidence>
<dbReference type="CDD" id="cd00160">
    <property type="entry name" value="RhoGEF"/>
    <property type="match status" value="1"/>
</dbReference>
<dbReference type="Gene3D" id="2.30.29.30">
    <property type="entry name" value="Pleckstrin-homology domain (PH domain)/Phosphotyrosine-binding domain (PTB)"/>
    <property type="match status" value="1"/>
</dbReference>
<evidence type="ECO:0000256" key="1">
    <source>
        <dbReference type="ARBA" id="ARBA00004204"/>
    </source>
</evidence>
<dbReference type="GO" id="GO:0005085">
    <property type="term" value="F:guanyl-nucleotide exchange factor activity"/>
    <property type="evidence" value="ECO:0007669"/>
    <property type="project" value="UniProtKB-KW"/>
</dbReference>
<dbReference type="Pfam" id="PF00621">
    <property type="entry name" value="RhoGEF"/>
    <property type="match status" value="1"/>
</dbReference>
<dbReference type="AlphaFoldDB" id="A0A6J3S6W9"/>
<sequence>MKPPERPAPGRTDRILGVMGGMLRACALPGQEGPPKRSPLGLGGTEPESNCTEGNQRGEREREVPAWAPLPESYSIAGSEGSISASAASGLAAPSGPSSGLSSGPCSPGPPGPVSGLRRWLDHSKHCLSVETEAEGGQAGPYENWMLEPALATGEELPELTLLTTLLGGPGDKTQPPEEETLSQAPESEEDQKKALERSMYVLTELVETEKMYVEDLGQIVEGYMATMAAQGVPENLRGRDRIVFGNIQQIYEWHRDYFLQELQRCLKDPDWLAQLFIKHERRLHMYVVYCQNKPKSEHVVSEFGDSYFEELRQQLGHRLQLNDLLIKPVQRIMKYQLLLKDFLKYYSRAGMETEELEQAVEVMCFVPKRCNDMMTLGRLRGFEGKLTAQGKLLGQDTFWVTEPEAGGLLSSRGRERRVFLFEQIIIFSEALGGGVRGGTQPGYVYKSSIKVSCLGLEGNLQGDPCRFALTSRGPEGGIQRYVLQTADPAVSQAWIKQVAQILESQRDFLNALQSPIEYQRRESQTNSLGRPGGPGVGSPGRIRPGDRAQVSTHTPINGSLPSLLLFPKGQVARVPLSLDTQASSDIPQAPHDSPPVPPIPNAPPRQARLAKLDEDEL</sequence>
<accession>A0A6J3S6W9</accession>
<dbReference type="Proteomes" id="UP000245320">
    <property type="component" value="Chromosome 11"/>
</dbReference>
<dbReference type="FunFam" id="2.30.29.30:FF:000184">
    <property type="entry name" value="Rho guanine nucleotide exchange factor (GEF) 25"/>
    <property type="match status" value="1"/>
</dbReference>
<dbReference type="InterPro" id="IPR051336">
    <property type="entry name" value="RhoGEF_Guanine_NuclExch_SF"/>
</dbReference>
<dbReference type="CTD" id="115557"/>
<feature type="compositionally biased region" description="Low complexity" evidence="13">
    <location>
        <begin position="73"/>
        <end position="106"/>
    </location>
</feature>
<dbReference type="RefSeq" id="XP_033722286.1">
    <property type="nucleotide sequence ID" value="XM_033866395.1"/>
</dbReference>
<reference evidence="15" key="1">
    <citation type="submission" date="2024-06" db="UniProtKB">
        <authorList>
            <consortium name="RefSeq"/>
        </authorList>
    </citation>
    <scope>NUCLEOTIDE SEQUENCE [LARGE SCALE GENOMIC DNA]</scope>
</reference>
<feature type="region of interest" description="Disordered" evidence="13">
    <location>
        <begin position="520"/>
        <end position="562"/>
    </location>
</feature>
<keyword evidence="6" id="KW-0472">Membrane</keyword>
<feature type="compositionally biased region" description="Pro residues" evidence="13">
    <location>
        <begin position="593"/>
        <end position="604"/>
    </location>
</feature>
<evidence type="ECO:0000256" key="6">
    <source>
        <dbReference type="ARBA" id="ARBA00023136"/>
    </source>
</evidence>
<dbReference type="SUPFAM" id="SSF48065">
    <property type="entry name" value="DBL homology domain (DH-domain)"/>
    <property type="match status" value="1"/>
</dbReference>
<evidence type="ECO:0000313" key="16">
    <source>
        <dbReference type="RefSeq" id="XP_033722286.1"/>
    </source>
</evidence>
<dbReference type="PROSITE" id="PS50010">
    <property type="entry name" value="DH_2"/>
    <property type="match status" value="1"/>
</dbReference>
<dbReference type="GO" id="GO:0007411">
    <property type="term" value="P:axon guidance"/>
    <property type="evidence" value="ECO:0007669"/>
    <property type="project" value="TreeGrafter"/>
</dbReference>
<dbReference type="PANTHER" id="PTHR22826">
    <property type="entry name" value="RHO GUANINE EXCHANGE FACTOR-RELATED"/>
    <property type="match status" value="1"/>
</dbReference>
<reference evidence="16" key="2">
    <citation type="submission" date="2025-08" db="UniProtKB">
        <authorList>
            <consortium name="RefSeq"/>
        </authorList>
    </citation>
    <scope>IDENTIFICATION</scope>
    <source>
        <tissue evidence="16">Spleen</tissue>
    </source>
</reference>
<feature type="compositionally biased region" description="Polar residues" evidence="13">
    <location>
        <begin position="550"/>
        <end position="561"/>
    </location>
</feature>
<dbReference type="CDD" id="cd13241">
    <property type="entry name" value="PH2_Kalirin_Trio_p63RhoGEF"/>
    <property type="match status" value="1"/>
</dbReference>
<dbReference type="GO" id="GO:0019898">
    <property type="term" value="C:extrinsic component of membrane"/>
    <property type="evidence" value="ECO:0007669"/>
    <property type="project" value="TreeGrafter"/>
</dbReference>
<evidence type="ECO:0000256" key="8">
    <source>
        <dbReference type="ARBA" id="ARBA00074312"/>
    </source>
</evidence>
<dbReference type="InParanoid" id="A0A6J3S6W9"/>
<keyword evidence="15" id="KW-1185">Reference proteome</keyword>
<evidence type="ECO:0000256" key="13">
    <source>
        <dbReference type="SAM" id="MobiDB-lite"/>
    </source>
</evidence>
<dbReference type="FunFam" id="1.20.900.10:FF:000008">
    <property type="entry name" value="rho guanine nucleotide exchange factor 25"/>
    <property type="match status" value="1"/>
</dbReference>
<evidence type="ECO:0000259" key="14">
    <source>
        <dbReference type="PROSITE" id="PS50010"/>
    </source>
</evidence>
<dbReference type="InterPro" id="IPR011993">
    <property type="entry name" value="PH-like_dom_sf"/>
</dbReference>
<dbReference type="OrthoDB" id="10256089at2759"/>
<evidence type="ECO:0000313" key="15">
    <source>
        <dbReference type="Proteomes" id="UP000245320"/>
    </source>
</evidence>
<name>A0A6J3S6W9_TURTR</name>
<evidence type="ECO:0000256" key="4">
    <source>
        <dbReference type="ARBA" id="ARBA00022490"/>
    </source>
</evidence>
<dbReference type="SMART" id="SM00325">
    <property type="entry name" value="RhoGEF"/>
    <property type="match status" value="1"/>
</dbReference>
<keyword evidence="5" id="KW-0344">Guanine-nucleotide releasing factor</keyword>
<feature type="region of interest" description="Disordered" evidence="13">
    <location>
        <begin position="165"/>
        <end position="194"/>
    </location>
</feature>
<comment type="function">
    <text evidence="7">May play a role in actin cytoskeleton reorganization in different tissues since its activation induces formation of actin stress fibers. It works as a guanine nucleotide exchange factor for Rho family of small GTPases. Links specifically G alpha q/11-coupled receptors to RHOA activation. May be an important regulator of processes involved in axon and dendrite formation. In neurons seems to be an exchange factor primarily for RAC1. Involved in skeletal myogenesis.</text>
</comment>
<dbReference type="Gene3D" id="1.20.900.10">
    <property type="entry name" value="Dbl homology (DH) domain"/>
    <property type="match status" value="1"/>
</dbReference>
<dbReference type="PANTHER" id="PTHR22826:SF117">
    <property type="entry name" value="PLECKSTRIN HOMOLOGY DOMAIN-CONTAINING FAMILY G MEMBER 4B-RELATED"/>
    <property type="match status" value="1"/>
</dbReference>